<keyword evidence="2" id="KW-1185">Reference proteome</keyword>
<sequence length="48" mass="5496">MGRDVLESECSKLSDVGWNGMNRSNKLWDLLEEELLNQVFIVGTSLRL</sequence>
<protein>
    <submittedName>
        <fullName evidence="1">Uncharacterized protein</fullName>
    </submittedName>
</protein>
<evidence type="ECO:0000313" key="1">
    <source>
        <dbReference type="EMBL" id="MCI65967.1"/>
    </source>
</evidence>
<comment type="caution">
    <text evidence="1">The sequence shown here is derived from an EMBL/GenBank/DDBJ whole genome shotgun (WGS) entry which is preliminary data.</text>
</comment>
<organism evidence="1 2">
    <name type="scientific">Trifolium medium</name>
    <dbReference type="NCBI Taxonomy" id="97028"/>
    <lineage>
        <taxon>Eukaryota</taxon>
        <taxon>Viridiplantae</taxon>
        <taxon>Streptophyta</taxon>
        <taxon>Embryophyta</taxon>
        <taxon>Tracheophyta</taxon>
        <taxon>Spermatophyta</taxon>
        <taxon>Magnoliopsida</taxon>
        <taxon>eudicotyledons</taxon>
        <taxon>Gunneridae</taxon>
        <taxon>Pentapetalae</taxon>
        <taxon>rosids</taxon>
        <taxon>fabids</taxon>
        <taxon>Fabales</taxon>
        <taxon>Fabaceae</taxon>
        <taxon>Papilionoideae</taxon>
        <taxon>50 kb inversion clade</taxon>
        <taxon>NPAAA clade</taxon>
        <taxon>Hologalegina</taxon>
        <taxon>IRL clade</taxon>
        <taxon>Trifolieae</taxon>
        <taxon>Trifolium</taxon>
    </lineage>
</organism>
<proteinExistence type="predicted"/>
<reference evidence="1 2" key="1">
    <citation type="journal article" date="2018" name="Front. Plant Sci.">
        <title>Red Clover (Trifolium pratense) and Zigzag Clover (T. medium) - A Picture of Genomic Similarities and Differences.</title>
        <authorList>
            <person name="Dluhosova J."/>
            <person name="Istvanek J."/>
            <person name="Nedelnik J."/>
            <person name="Repkova J."/>
        </authorList>
    </citation>
    <scope>NUCLEOTIDE SEQUENCE [LARGE SCALE GENOMIC DNA]</scope>
    <source>
        <strain evidence="2">cv. 10/8</strain>
        <tissue evidence="1">Leaf</tissue>
    </source>
</reference>
<evidence type="ECO:0000313" key="2">
    <source>
        <dbReference type="Proteomes" id="UP000265520"/>
    </source>
</evidence>
<dbReference type="Proteomes" id="UP000265520">
    <property type="component" value="Unassembled WGS sequence"/>
</dbReference>
<accession>A0A392TZJ8</accession>
<feature type="non-terminal residue" evidence="1">
    <location>
        <position position="48"/>
    </location>
</feature>
<dbReference type="EMBL" id="LXQA010686016">
    <property type="protein sequence ID" value="MCI65967.1"/>
    <property type="molecule type" value="Genomic_DNA"/>
</dbReference>
<dbReference type="AlphaFoldDB" id="A0A392TZJ8"/>
<name>A0A392TZJ8_9FABA</name>